<dbReference type="PANTHER" id="PTHR32123">
    <property type="entry name" value="BICD FAMILY-LIKE CARGO ADAPTER"/>
    <property type="match status" value="1"/>
</dbReference>
<keyword evidence="3" id="KW-1185">Reference proteome</keyword>
<dbReference type="Ensembl" id="ENSEEET00000000642.2">
    <property type="protein sequence ID" value="ENSEEEP00000000627.2"/>
    <property type="gene ID" value="ENSEEEG00000000445.2"/>
</dbReference>
<dbReference type="PANTHER" id="PTHR32123:SF10">
    <property type="entry name" value="BICD FAMILY-LIKE CARGO ADAPTER 1-RELATED"/>
    <property type="match status" value="1"/>
</dbReference>
<protein>
    <submittedName>
        <fullName evidence="2">Uncharacterized protein</fullName>
    </submittedName>
</protein>
<reference evidence="2" key="5">
    <citation type="submission" date="2025-09" db="UniProtKB">
        <authorList>
            <consortium name="Ensembl"/>
        </authorList>
    </citation>
    <scope>IDENTIFICATION</scope>
</reference>
<reference evidence="3" key="1">
    <citation type="journal article" date="2014" name="Science">
        <title>Nonhuman genetics. Genomic basis for the convergent evolution of electric organs.</title>
        <authorList>
            <person name="Gallant J.R."/>
            <person name="Traeger L.L."/>
            <person name="Volkening J.D."/>
            <person name="Moffett H."/>
            <person name="Chen P.H."/>
            <person name="Novina C.D."/>
            <person name="Phillips G.N.Jr."/>
            <person name="Anand R."/>
            <person name="Wells G.B."/>
            <person name="Pinch M."/>
            <person name="Guth R."/>
            <person name="Unguez G.A."/>
            <person name="Albert J.S."/>
            <person name="Zakon H.H."/>
            <person name="Samanta M.P."/>
            <person name="Sussman M.R."/>
        </authorList>
    </citation>
    <scope>NUCLEOTIDE SEQUENCE [LARGE SCALE GENOMIC DNA]</scope>
</reference>
<dbReference type="GO" id="GO:0055107">
    <property type="term" value="P:Golgi to secretory granule transport"/>
    <property type="evidence" value="ECO:0007669"/>
    <property type="project" value="TreeGrafter"/>
</dbReference>
<dbReference type="OMA" id="PCENVIR"/>
<accession>A0A4W4DNV5</accession>
<dbReference type="GO" id="GO:0047496">
    <property type="term" value="P:vesicle transport along microtubule"/>
    <property type="evidence" value="ECO:0007669"/>
    <property type="project" value="TreeGrafter"/>
</dbReference>
<dbReference type="Proteomes" id="UP000314983">
    <property type="component" value="Chromosome 7"/>
</dbReference>
<reference evidence="2" key="4">
    <citation type="submission" date="2025-08" db="UniProtKB">
        <authorList>
            <consortium name="Ensembl"/>
        </authorList>
    </citation>
    <scope>IDENTIFICATION</scope>
</reference>
<organism evidence="2 3">
    <name type="scientific">Electrophorus electricus</name>
    <name type="common">Electric eel</name>
    <name type="synonym">Gymnotus electricus</name>
    <dbReference type="NCBI Taxonomy" id="8005"/>
    <lineage>
        <taxon>Eukaryota</taxon>
        <taxon>Metazoa</taxon>
        <taxon>Chordata</taxon>
        <taxon>Craniata</taxon>
        <taxon>Vertebrata</taxon>
        <taxon>Euteleostomi</taxon>
        <taxon>Actinopterygii</taxon>
        <taxon>Neopterygii</taxon>
        <taxon>Teleostei</taxon>
        <taxon>Ostariophysi</taxon>
        <taxon>Gymnotiformes</taxon>
        <taxon>Gymnotoidei</taxon>
        <taxon>Gymnotidae</taxon>
        <taxon>Electrophorus</taxon>
    </lineage>
</organism>
<keyword evidence="1" id="KW-0175">Coiled coil</keyword>
<proteinExistence type="predicted"/>
<evidence type="ECO:0000313" key="2">
    <source>
        <dbReference type="Ensembl" id="ENSEEEP00000000627.2"/>
    </source>
</evidence>
<name>A0A4W4DNV5_ELEEL</name>
<evidence type="ECO:0000256" key="1">
    <source>
        <dbReference type="ARBA" id="ARBA00023054"/>
    </source>
</evidence>
<dbReference type="GeneTree" id="ENSGT00940000165761"/>
<dbReference type="AlphaFoldDB" id="A0A4W4DNV5"/>
<reference evidence="2" key="3">
    <citation type="submission" date="2020-05" db="EMBL/GenBank/DDBJ databases">
        <title>Electrophorus electricus (electric eel) genome, fEleEle1, primary haplotype.</title>
        <authorList>
            <person name="Myers G."/>
            <person name="Meyer A."/>
            <person name="Fedrigo O."/>
            <person name="Formenti G."/>
            <person name="Rhie A."/>
            <person name="Tracey A."/>
            <person name="Sims Y."/>
            <person name="Jarvis E.D."/>
        </authorList>
    </citation>
    <scope>NUCLEOTIDE SEQUENCE [LARGE SCALE GENOMIC DNA]</scope>
</reference>
<sequence length="308" mass="35195">MEVERALTADLQHLQQELRDRGHSRPQDEELLSALKDQVARLTQRERDLAQRLAAVCEENAALRDSVSLLHTRFSLQEQQCHTQTQQLVESQGEVAVARSKVKDLQFQMEELQEMTLLQRSGHGDTSLLSEMQRSLDIMGWSQDKEQVRQEVSSILDMLLPVSHGADAPQNQENSLQVMLGHLRNVAERIMYNQTIKDLKQPTVGGGSGPHDNMAQMQELWDQNTRLIEENTELRLKANSTLDEEIVQRAIKDRDDAIAKKTAVEAELVQTKNDMMCLNNQLLEAVQRKLQLSQELEAWQVRSSTREL</sequence>
<gene>
    <name evidence="2" type="primary">si:ch211-235m3.5</name>
</gene>
<reference evidence="3" key="2">
    <citation type="journal article" date="2017" name="Sci. Adv.">
        <title>A tail of two voltages: Proteomic comparison of the three electric organs of the electric eel.</title>
        <authorList>
            <person name="Traeger L.L."/>
            <person name="Sabat G."/>
            <person name="Barrett-Wilt G.A."/>
            <person name="Wells G.B."/>
            <person name="Sussman M.R."/>
        </authorList>
    </citation>
    <scope>NUCLEOTIDE SEQUENCE [LARGE SCALE GENOMIC DNA]</scope>
</reference>
<dbReference type="InterPro" id="IPR051149">
    <property type="entry name" value="Spindly/BICDR_Dynein_Adapter"/>
</dbReference>
<dbReference type="STRING" id="8005.ENSEEEP00000000627"/>
<evidence type="ECO:0000313" key="3">
    <source>
        <dbReference type="Proteomes" id="UP000314983"/>
    </source>
</evidence>